<evidence type="ECO:0000313" key="7">
    <source>
        <dbReference type="EMBL" id="SMC03086.1"/>
    </source>
</evidence>
<dbReference type="InterPro" id="IPR011701">
    <property type="entry name" value="MFS"/>
</dbReference>
<keyword evidence="8" id="KW-1185">Reference proteome</keyword>
<proteinExistence type="predicted"/>
<dbReference type="Pfam" id="PF07690">
    <property type="entry name" value="MFS_1"/>
    <property type="match status" value="1"/>
</dbReference>
<feature type="transmembrane region" description="Helical" evidence="6">
    <location>
        <begin position="240"/>
        <end position="257"/>
    </location>
</feature>
<dbReference type="STRING" id="28034.BFX07_09275"/>
<keyword evidence="2" id="KW-1003">Cell membrane</keyword>
<name>A0A1W1W9W7_SULTA</name>
<evidence type="ECO:0000256" key="2">
    <source>
        <dbReference type="ARBA" id="ARBA00022475"/>
    </source>
</evidence>
<dbReference type="PANTHER" id="PTHR23513">
    <property type="entry name" value="INTEGRAL MEMBRANE EFFLUX PROTEIN-RELATED"/>
    <property type="match status" value="1"/>
</dbReference>
<reference evidence="8" key="1">
    <citation type="submission" date="2017-04" db="EMBL/GenBank/DDBJ databases">
        <authorList>
            <person name="Varghese N."/>
            <person name="Submissions S."/>
        </authorList>
    </citation>
    <scope>NUCLEOTIDE SEQUENCE [LARGE SCALE GENOMIC DNA]</scope>
    <source>
        <strain evidence="8">DSM 9293</strain>
    </source>
</reference>
<feature type="transmembrane region" description="Helical" evidence="6">
    <location>
        <begin position="293"/>
        <end position="319"/>
    </location>
</feature>
<evidence type="ECO:0000256" key="3">
    <source>
        <dbReference type="ARBA" id="ARBA00022692"/>
    </source>
</evidence>
<comment type="subcellular location">
    <subcellularLocation>
        <location evidence="1">Cell membrane</location>
        <topology evidence="1">Multi-pass membrane protein</topology>
    </subcellularLocation>
</comment>
<gene>
    <name evidence="7" type="ORF">SAMN00768000_0902</name>
</gene>
<dbReference type="GO" id="GO:0022857">
    <property type="term" value="F:transmembrane transporter activity"/>
    <property type="evidence" value="ECO:0007669"/>
    <property type="project" value="InterPro"/>
</dbReference>
<dbReference type="EMBL" id="FWWY01000001">
    <property type="protein sequence ID" value="SMC03086.1"/>
    <property type="molecule type" value="Genomic_DNA"/>
</dbReference>
<evidence type="ECO:0000256" key="5">
    <source>
        <dbReference type="ARBA" id="ARBA00023136"/>
    </source>
</evidence>
<evidence type="ECO:0000256" key="4">
    <source>
        <dbReference type="ARBA" id="ARBA00022989"/>
    </source>
</evidence>
<keyword evidence="3 6" id="KW-0812">Transmembrane</keyword>
<keyword evidence="5 6" id="KW-0472">Membrane</keyword>
<evidence type="ECO:0000313" key="8">
    <source>
        <dbReference type="Proteomes" id="UP000192660"/>
    </source>
</evidence>
<dbReference type="Proteomes" id="UP000192660">
    <property type="component" value="Unassembled WGS sequence"/>
</dbReference>
<evidence type="ECO:0000256" key="6">
    <source>
        <dbReference type="SAM" id="Phobius"/>
    </source>
</evidence>
<protein>
    <submittedName>
        <fullName evidence="7">Predicted arabinose efflux permease, MFS family</fullName>
    </submittedName>
</protein>
<feature type="transmembrane region" description="Helical" evidence="6">
    <location>
        <begin position="169"/>
        <end position="190"/>
    </location>
</feature>
<feature type="transmembrane region" description="Helical" evidence="6">
    <location>
        <begin position="340"/>
        <end position="356"/>
    </location>
</feature>
<feature type="transmembrane region" description="Helical" evidence="6">
    <location>
        <begin position="269"/>
        <end position="287"/>
    </location>
</feature>
<dbReference type="PANTHER" id="PTHR23513:SF6">
    <property type="entry name" value="MAJOR FACILITATOR SUPERFAMILY ASSOCIATED DOMAIN-CONTAINING PROTEIN"/>
    <property type="match status" value="1"/>
</dbReference>
<feature type="transmembrane region" description="Helical" evidence="6">
    <location>
        <begin position="49"/>
        <end position="67"/>
    </location>
</feature>
<evidence type="ECO:0000256" key="1">
    <source>
        <dbReference type="ARBA" id="ARBA00004651"/>
    </source>
</evidence>
<dbReference type="SUPFAM" id="SSF103473">
    <property type="entry name" value="MFS general substrate transporter"/>
    <property type="match status" value="1"/>
</dbReference>
<dbReference type="Gene3D" id="1.20.1250.20">
    <property type="entry name" value="MFS general substrate transporter like domains"/>
    <property type="match status" value="1"/>
</dbReference>
<dbReference type="OrthoDB" id="9927862at2"/>
<feature type="transmembrane region" description="Helical" evidence="6">
    <location>
        <begin position="79"/>
        <end position="97"/>
    </location>
</feature>
<dbReference type="RefSeq" id="WP_020374366.1">
    <property type="nucleotide sequence ID" value="NZ_FWWY01000001.1"/>
</dbReference>
<feature type="transmembrane region" description="Helical" evidence="6">
    <location>
        <begin position="211"/>
        <end position="234"/>
    </location>
</feature>
<sequence length="396" mass="44260">MSQSVSSSSSHQDEFWLLANNASVSLAAHFREIALGLFLTHLNASPKAYAWYFLMGSIPGLFMTSVYQIIGRRYSSKSVMVFTYVIRLLAAITLWQVNHFPQAIAVLFVFAASRSLYQIAEAPYLTKTDNGISTGRLIAWLRQTESLIDLIGPLLAGWVLRLCGYRQGFLINAVFYLIGLAFIAQLSKISPAKKEHLTSQVRSARRIEMPLFVIWVANFLVWIGNVMSMAYLFHILHKGSLSYGVIMTLWGGSGIFSGQVLRRLSYTKLSQFMALWFGLLAISWFIISQDIGYALFCVATVLIGFSWWMIQDSLTAIVLTSRSGHTAALSQARLQAFGEMGSFLGMLVIVLLPSRALHIQTIFQHLALWALVLAGGLCIYAVIIRKTDHCRIHDTK</sequence>
<organism evidence="7 8">
    <name type="scientific">Sulfobacillus thermosulfidooxidans (strain DSM 9293 / VKM B-1269 / AT-1)</name>
    <dbReference type="NCBI Taxonomy" id="929705"/>
    <lineage>
        <taxon>Bacteria</taxon>
        <taxon>Bacillati</taxon>
        <taxon>Bacillota</taxon>
        <taxon>Clostridia</taxon>
        <taxon>Eubacteriales</taxon>
        <taxon>Clostridiales Family XVII. Incertae Sedis</taxon>
        <taxon>Sulfobacillus</taxon>
    </lineage>
</organism>
<dbReference type="GO" id="GO:0005886">
    <property type="term" value="C:plasma membrane"/>
    <property type="evidence" value="ECO:0007669"/>
    <property type="project" value="UniProtKB-SubCell"/>
</dbReference>
<accession>A0A1W1W9W7</accession>
<dbReference type="InterPro" id="IPR036259">
    <property type="entry name" value="MFS_trans_sf"/>
</dbReference>
<feature type="transmembrane region" description="Helical" evidence="6">
    <location>
        <begin position="362"/>
        <end position="383"/>
    </location>
</feature>
<keyword evidence="4 6" id="KW-1133">Transmembrane helix</keyword>
<dbReference type="AlphaFoldDB" id="A0A1W1W9W7"/>